<dbReference type="AlphaFoldDB" id="E2AC25"/>
<feature type="region of interest" description="Disordered" evidence="1">
    <location>
        <begin position="74"/>
        <end position="129"/>
    </location>
</feature>
<feature type="compositionally biased region" description="Basic and acidic residues" evidence="1">
    <location>
        <begin position="86"/>
        <end position="104"/>
    </location>
</feature>
<sequence length="129" mass="14219">MHTYNVKYVSGAAKTGEEKKKTAGSNQFGIQRSDHPKRGKSWQPNSTISVLYPTSCTLVDIRQENKKTPQNLLISGAQSNGSAIDGRVHHADRTGSQDGRHGQEKSAAGEYPEMKSFKNDAMNEPERTE</sequence>
<dbReference type="InParanoid" id="E2AC25"/>
<organism evidence="3">
    <name type="scientific">Camponotus floridanus</name>
    <name type="common">Florida carpenter ant</name>
    <dbReference type="NCBI Taxonomy" id="104421"/>
    <lineage>
        <taxon>Eukaryota</taxon>
        <taxon>Metazoa</taxon>
        <taxon>Ecdysozoa</taxon>
        <taxon>Arthropoda</taxon>
        <taxon>Hexapoda</taxon>
        <taxon>Insecta</taxon>
        <taxon>Pterygota</taxon>
        <taxon>Neoptera</taxon>
        <taxon>Endopterygota</taxon>
        <taxon>Hymenoptera</taxon>
        <taxon>Apocrita</taxon>
        <taxon>Aculeata</taxon>
        <taxon>Formicoidea</taxon>
        <taxon>Formicidae</taxon>
        <taxon>Formicinae</taxon>
        <taxon>Camponotus</taxon>
    </lineage>
</organism>
<evidence type="ECO:0000313" key="2">
    <source>
        <dbReference type="EMBL" id="EFN69043.1"/>
    </source>
</evidence>
<accession>E2AC25</accession>
<evidence type="ECO:0000313" key="3">
    <source>
        <dbReference type="Proteomes" id="UP000000311"/>
    </source>
</evidence>
<dbReference type="EMBL" id="GL438389">
    <property type="protein sequence ID" value="EFN69043.1"/>
    <property type="molecule type" value="Genomic_DNA"/>
</dbReference>
<name>E2AC25_CAMFO</name>
<reference evidence="2 3" key="1">
    <citation type="journal article" date="2010" name="Science">
        <title>Genomic comparison of the ants Camponotus floridanus and Harpegnathos saltator.</title>
        <authorList>
            <person name="Bonasio R."/>
            <person name="Zhang G."/>
            <person name="Ye C."/>
            <person name="Mutti N.S."/>
            <person name="Fang X."/>
            <person name="Qin N."/>
            <person name="Donahue G."/>
            <person name="Yang P."/>
            <person name="Li Q."/>
            <person name="Li C."/>
            <person name="Zhang P."/>
            <person name="Huang Z."/>
            <person name="Berger S.L."/>
            <person name="Reinberg D."/>
            <person name="Wang J."/>
            <person name="Liebig J."/>
        </authorList>
    </citation>
    <scope>NUCLEOTIDE SEQUENCE [LARGE SCALE GENOMIC DNA]</scope>
    <source>
        <strain evidence="3">C129</strain>
    </source>
</reference>
<evidence type="ECO:0000256" key="1">
    <source>
        <dbReference type="SAM" id="MobiDB-lite"/>
    </source>
</evidence>
<proteinExistence type="predicted"/>
<gene>
    <name evidence="2" type="ORF">EAG_13493</name>
</gene>
<keyword evidence="3" id="KW-1185">Reference proteome</keyword>
<protein>
    <submittedName>
        <fullName evidence="2">Uncharacterized protein</fullName>
    </submittedName>
</protein>
<dbReference type="Proteomes" id="UP000000311">
    <property type="component" value="Unassembled WGS sequence"/>
</dbReference>
<feature type="region of interest" description="Disordered" evidence="1">
    <location>
        <begin position="1"/>
        <end position="47"/>
    </location>
</feature>